<keyword evidence="3" id="KW-1003">Cell membrane</keyword>
<dbReference type="GO" id="GO:0005886">
    <property type="term" value="C:plasma membrane"/>
    <property type="evidence" value="ECO:0007669"/>
    <property type="project" value="UniProtKB-SubCell"/>
</dbReference>
<dbReference type="EMBL" id="FOAN01000001">
    <property type="protein sequence ID" value="SEK35021.1"/>
    <property type="molecule type" value="Genomic_DNA"/>
</dbReference>
<dbReference type="PANTHER" id="PTHR33884">
    <property type="entry name" value="UPF0410 PROTEIN YMGE"/>
    <property type="match status" value="1"/>
</dbReference>
<feature type="transmembrane region" description="Helical" evidence="7">
    <location>
        <begin position="6"/>
        <end position="28"/>
    </location>
</feature>
<dbReference type="InterPro" id="IPR007341">
    <property type="entry name" value="Transgly_assoc"/>
</dbReference>
<evidence type="ECO:0000256" key="4">
    <source>
        <dbReference type="ARBA" id="ARBA00022692"/>
    </source>
</evidence>
<keyword evidence="9" id="KW-1185">Reference proteome</keyword>
<evidence type="ECO:0000256" key="2">
    <source>
        <dbReference type="ARBA" id="ARBA00011006"/>
    </source>
</evidence>
<evidence type="ECO:0000256" key="5">
    <source>
        <dbReference type="ARBA" id="ARBA00022989"/>
    </source>
</evidence>
<comment type="similarity">
    <text evidence="2">Belongs to the UPF0410 family.</text>
</comment>
<evidence type="ECO:0000256" key="6">
    <source>
        <dbReference type="ARBA" id="ARBA00023136"/>
    </source>
</evidence>
<sequence length="91" mass="9789">MNDQIYAALGTPGYGFFMTLLIGVIAGWIAERVTSSDHGLFTNMIVGVAGSFVGSRIAELLEIPIFGFWRTLVAAIAGACLLIVVWRAVRN</sequence>
<evidence type="ECO:0000256" key="7">
    <source>
        <dbReference type="SAM" id="Phobius"/>
    </source>
</evidence>
<keyword evidence="5 7" id="KW-1133">Transmembrane helix</keyword>
<organism evidence="8 9">
    <name type="scientific">Bosea lupini</name>
    <dbReference type="NCBI Taxonomy" id="1036779"/>
    <lineage>
        <taxon>Bacteria</taxon>
        <taxon>Pseudomonadati</taxon>
        <taxon>Pseudomonadota</taxon>
        <taxon>Alphaproteobacteria</taxon>
        <taxon>Hyphomicrobiales</taxon>
        <taxon>Boseaceae</taxon>
        <taxon>Bosea</taxon>
    </lineage>
</organism>
<dbReference type="STRING" id="1036779.SAMN04515666_101298"/>
<dbReference type="Proteomes" id="UP000199664">
    <property type="component" value="Unassembled WGS sequence"/>
</dbReference>
<keyword evidence="4 7" id="KW-0812">Transmembrane</keyword>
<protein>
    <submittedName>
        <fullName evidence="8">Uncharacterized membrane protein YeaQ/YmgE, transglycosylase-associated protein family</fullName>
    </submittedName>
</protein>
<comment type="subcellular location">
    <subcellularLocation>
        <location evidence="1">Cell membrane</location>
        <topology evidence="1">Multi-pass membrane protein</topology>
    </subcellularLocation>
</comment>
<keyword evidence="6 7" id="KW-0472">Membrane</keyword>
<evidence type="ECO:0000256" key="1">
    <source>
        <dbReference type="ARBA" id="ARBA00004651"/>
    </source>
</evidence>
<evidence type="ECO:0000313" key="9">
    <source>
        <dbReference type="Proteomes" id="UP000199664"/>
    </source>
</evidence>
<feature type="transmembrane region" description="Helical" evidence="7">
    <location>
        <begin position="67"/>
        <end position="89"/>
    </location>
</feature>
<evidence type="ECO:0000256" key="3">
    <source>
        <dbReference type="ARBA" id="ARBA00022475"/>
    </source>
</evidence>
<dbReference type="OrthoDB" id="9815411at2"/>
<name>A0A1H7GA68_9HYPH</name>
<dbReference type="PANTHER" id="PTHR33884:SF3">
    <property type="entry name" value="UPF0410 PROTEIN YMGE"/>
    <property type="match status" value="1"/>
</dbReference>
<dbReference type="AlphaFoldDB" id="A0A1H7GA68"/>
<reference evidence="9" key="1">
    <citation type="submission" date="2016-10" db="EMBL/GenBank/DDBJ databases">
        <authorList>
            <person name="Varghese N."/>
            <person name="Submissions S."/>
        </authorList>
    </citation>
    <scope>NUCLEOTIDE SEQUENCE [LARGE SCALE GENOMIC DNA]</scope>
    <source>
        <strain evidence="9">LMG 26383,CCUG 61248,R- 45681</strain>
    </source>
</reference>
<accession>A0A1H7GA68</accession>
<dbReference type="Pfam" id="PF04226">
    <property type="entry name" value="Transgly_assoc"/>
    <property type="match status" value="1"/>
</dbReference>
<gene>
    <name evidence="8" type="ORF">SAMN04515666_101298</name>
</gene>
<proteinExistence type="inferred from homology"/>
<evidence type="ECO:0000313" key="8">
    <source>
        <dbReference type="EMBL" id="SEK35021.1"/>
    </source>
</evidence>
<dbReference type="RefSeq" id="WP_091829055.1">
    <property type="nucleotide sequence ID" value="NZ_FOAN01000001.1"/>
</dbReference>